<dbReference type="PANTHER" id="PTHR31908:SF9">
    <property type="entry name" value="PROTEIN CROWDED NUCLEI 3"/>
    <property type="match status" value="1"/>
</dbReference>
<keyword evidence="8" id="KW-1185">Reference proteome</keyword>
<dbReference type="InterPro" id="IPR040418">
    <property type="entry name" value="CRWN"/>
</dbReference>
<keyword evidence="1 5" id="KW-0175">Coiled coil</keyword>
<evidence type="ECO:0000256" key="6">
    <source>
        <dbReference type="SAM" id="MobiDB-lite"/>
    </source>
</evidence>
<feature type="region of interest" description="Disordered" evidence="6">
    <location>
        <begin position="248"/>
        <end position="305"/>
    </location>
</feature>
<evidence type="ECO:0000256" key="4">
    <source>
        <dbReference type="ARBA" id="ARBA00024208"/>
    </source>
</evidence>
<comment type="subcellular location">
    <subcellularLocation>
        <location evidence="3">Nucleus lamina</location>
    </subcellularLocation>
</comment>
<dbReference type="PANTHER" id="PTHR31908">
    <property type="entry name" value="PROTEIN CROWDED NUCLEI 4"/>
    <property type="match status" value="1"/>
</dbReference>
<organism evidence="7 8">
    <name type="scientific">Escallonia herrerae</name>
    <dbReference type="NCBI Taxonomy" id="1293975"/>
    <lineage>
        <taxon>Eukaryota</taxon>
        <taxon>Viridiplantae</taxon>
        <taxon>Streptophyta</taxon>
        <taxon>Embryophyta</taxon>
        <taxon>Tracheophyta</taxon>
        <taxon>Spermatophyta</taxon>
        <taxon>Magnoliopsida</taxon>
        <taxon>eudicotyledons</taxon>
        <taxon>Gunneridae</taxon>
        <taxon>Pentapetalae</taxon>
        <taxon>asterids</taxon>
        <taxon>campanulids</taxon>
        <taxon>Escalloniales</taxon>
        <taxon>Escalloniaceae</taxon>
        <taxon>Escallonia</taxon>
    </lineage>
</organism>
<evidence type="ECO:0000256" key="2">
    <source>
        <dbReference type="ARBA" id="ARBA00023242"/>
    </source>
</evidence>
<feature type="compositionally biased region" description="Basic and acidic residues" evidence="6">
    <location>
        <begin position="434"/>
        <end position="444"/>
    </location>
</feature>
<evidence type="ECO:0000256" key="3">
    <source>
        <dbReference type="ARBA" id="ARBA00024186"/>
    </source>
</evidence>
<keyword evidence="2" id="KW-0539">Nucleus</keyword>
<proteinExistence type="inferred from homology"/>
<protein>
    <submittedName>
        <fullName evidence="7">Uncharacterized protein</fullName>
    </submittedName>
</protein>
<evidence type="ECO:0000313" key="8">
    <source>
        <dbReference type="Proteomes" id="UP001188597"/>
    </source>
</evidence>
<dbReference type="EMBL" id="JAVXUP010000037">
    <property type="protein sequence ID" value="KAK3041296.1"/>
    <property type="molecule type" value="Genomic_DNA"/>
</dbReference>
<dbReference type="GO" id="GO:0006997">
    <property type="term" value="P:nucleus organization"/>
    <property type="evidence" value="ECO:0007669"/>
    <property type="project" value="InterPro"/>
</dbReference>
<accession>A0AA89BRG6</accession>
<evidence type="ECO:0000313" key="7">
    <source>
        <dbReference type="EMBL" id="KAK3041296.1"/>
    </source>
</evidence>
<comment type="caution">
    <text evidence="7">The sequence shown here is derived from an EMBL/GenBank/DDBJ whole genome shotgun (WGS) entry which is preliminary data.</text>
</comment>
<feature type="compositionally biased region" description="Acidic residues" evidence="6">
    <location>
        <begin position="445"/>
        <end position="465"/>
    </location>
</feature>
<comment type="similarity">
    <text evidence="4">Belongs to the CRWN family.</text>
</comment>
<reference evidence="7" key="1">
    <citation type="submission" date="2022-12" db="EMBL/GenBank/DDBJ databases">
        <title>Draft genome assemblies for two species of Escallonia (Escalloniales).</title>
        <authorList>
            <person name="Chanderbali A."/>
            <person name="Dervinis C."/>
            <person name="Anghel I."/>
            <person name="Soltis D."/>
            <person name="Soltis P."/>
            <person name="Zapata F."/>
        </authorList>
    </citation>
    <scope>NUCLEOTIDE SEQUENCE</scope>
    <source>
        <strain evidence="7">UCBG64.0493</strain>
        <tissue evidence="7">Leaf</tissue>
    </source>
</reference>
<dbReference type="GO" id="GO:0005652">
    <property type="term" value="C:nuclear lamina"/>
    <property type="evidence" value="ECO:0007669"/>
    <property type="project" value="UniProtKB-SubCell"/>
</dbReference>
<feature type="coiled-coil region" evidence="5">
    <location>
        <begin position="17"/>
        <end position="44"/>
    </location>
</feature>
<gene>
    <name evidence="7" type="ORF">RJ639_001398</name>
</gene>
<feature type="region of interest" description="Disordered" evidence="6">
    <location>
        <begin position="328"/>
        <end position="360"/>
    </location>
</feature>
<feature type="compositionally biased region" description="Basic residues" evidence="6">
    <location>
        <begin position="217"/>
        <end position="231"/>
    </location>
</feature>
<evidence type="ECO:0000256" key="1">
    <source>
        <dbReference type="ARBA" id="ARBA00023054"/>
    </source>
</evidence>
<feature type="region of interest" description="Disordered" evidence="6">
    <location>
        <begin position="191"/>
        <end position="231"/>
    </location>
</feature>
<name>A0AA89BRG6_9ASTE</name>
<feature type="region of interest" description="Disordered" evidence="6">
    <location>
        <begin position="423"/>
        <end position="483"/>
    </location>
</feature>
<dbReference type="AlphaFoldDB" id="A0AA89BRG6"/>
<feature type="compositionally biased region" description="Basic and acidic residues" evidence="6">
    <location>
        <begin position="191"/>
        <end position="202"/>
    </location>
</feature>
<feature type="compositionally biased region" description="Basic and acidic residues" evidence="6">
    <location>
        <begin position="341"/>
        <end position="350"/>
    </location>
</feature>
<sequence length="483" mass="52829">MEIALNKKHIEENQFEMHKDINALDALSKKLKDQREQFIKERDRFFAFVERLKGCKSCGEITQQYELPDLQLPERENGGVSPLLRLRDEFPEQGAVIASHGPNITPTGTGLRSLASGGRTSLVRRCTSWILNLSPTLADRPVSEEESAEGTSAQIDIEEARGQSIAEDGPEPSIGIANDTVDVKQLTSDDIVRDHSNTDSKVQDGPQDSEQSELSGRRRPTRKPKARVHRTRSVMAVVEDAAAILGKPINEGSRGDSSQAEKAADTIPWKRNRAQVSRNLGTELDAEDSEGRSISVTAGGGRKRRQVVTPSVQTPGARRYNLRRNKIGGTTEVAEPSADNKNIEEKEVDGARGTGQVTQNPEVAVASSMADVRENGNKISVVQVTTHKSVETVELSDKAVRFKTPVDIVDDSSDAAKLVERIEMSEEVNGTPERGGEDEIRSIVDVDDTSDGIDDDDVDQGDDESDHPGQASIGKKLWTFFTT</sequence>
<dbReference type="Proteomes" id="UP001188597">
    <property type="component" value="Unassembled WGS sequence"/>
</dbReference>
<evidence type="ECO:0000256" key="5">
    <source>
        <dbReference type="SAM" id="Coils"/>
    </source>
</evidence>